<dbReference type="PROSITE" id="PS00687">
    <property type="entry name" value="ALDEHYDE_DEHYDR_GLU"/>
    <property type="match status" value="1"/>
</dbReference>
<dbReference type="InterPro" id="IPR016162">
    <property type="entry name" value="Ald_DH_N"/>
</dbReference>
<dbReference type="InterPro" id="IPR029510">
    <property type="entry name" value="Ald_DH_CS_GLU"/>
</dbReference>
<dbReference type="InterPro" id="IPR015590">
    <property type="entry name" value="Aldehyde_DH_dom"/>
</dbReference>
<dbReference type="Gene3D" id="3.40.309.10">
    <property type="entry name" value="Aldehyde Dehydrogenase, Chain A, domain 2"/>
    <property type="match status" value="1"/>
</dbReference>
<evidence type="ECO:0000256" key="2">
    <source>
        <dbReference type="PROSITE-ProRule" id="PRU10007"/>
    </source>
</evidence>
<dbReference type="InterPro" id="IPR016163">
    <property type="entry name" value="Ald_DH_C"/>
</dbReference>
<dbReference type="Proteomes" id="UP000658690">
    <property type="component" value="Unassembled WGS sequence"/>
</dbReference>
<keyword evidence="1 3" id="KW-0560">Oxidoreductase</keyword>
<name>A0ABX1ZBY1_9BACL</name>
<comment type="caution">
    <text evidence="5">The sequence shown here is derived from an EMBL/GenBank/DDBJ whole genome shotgun (WGS) entry which is preliminary data.</text>
</comment>
<reference evidence="5 6" key="1">
    <citation type="submission" date="2019-10" db="EMBL/GenBank/DDBJ databases">
        <title>Description of Paenibacillus choica sp. nov.</title>
        <authorList>
            <person name="Carlier A."/>
            <person name="Qi S."/>
        </authorList>
    </citation>
    <scope>NUCLEOTIDE SEQUENCE [LARGE SCALE GENOMIC DNA]</scope>
    <source>
        <strain evidence="5 6">LMG 31460</strain>
    </source>
</reference>
<feature type="active site" evidence="2">
    <location>
        <position position="249"/>
    </location>
</feature>
<evidence type="ECO:0000256" key="3">
    <source>
        <dbReference type="RuleBase" id="RU003345"/>
    </source>
</evidence>
<dbReference type="SUPFAM" id="SSF53720">
    <property type="entry name" value="ALDH-like"/>
    <property type="match status" value="1"/>
</dbReference>
<evidence type="ECO:0000313" key="6">
    <source>
        <dbReference type="Proteomes" id="UP000658690"/>
    </source>
</evidence>
<dbReference type="InterPro" id="IPR016161">
    <property type="entry name" value="Ald_DH/histidinol_DH"/>
</dbReference>
<protein>
    <submittedName>
        <fullName evidence="5">Aldehyde dehydrogenase family protein</fullName>
    </submittedName>
</protein>
<dbReference type="Pfam" id="PF00171">
    <property type="entry name" value="Aldedh"/>
    <property type="match status" value="1"/>
</dbReference>
<dbReference type="EMBL" id="WHOC01000176">
    <property type="protein sequence ID" value="NOU90836.1"/>
    <property type="molecule type" value="Genomic_DNA"/>
</dbReference>
<dbReference type="Gene3D" id="3.40.605.10">
    <property type="entry name" value="Aldehyde Dehydrogenase, Chain A, domain 1"/>
    <property type="match status" value="1"/>
</dbReference>
<feature type="domain" description="Aldehyde dehydrogenase" evidence="4">
    <location>
        <begin position="9"/>
        <end position="472"/>
    </location>
</feature>
<gene>
    <name evidence="5" type="ORF">GC102_34660</name>
</gene>
<evidence type="ECO:0000313" key="5">
    <source>
        <dbReference type="EMBL" id="NOU90836.1"/>
    </source>
</evidence>
<dbReference type="PANTHER" id="PTHR11699">
    <property type="entry name" value="ALDEHYDE DEHYDROGENASE-RELATED"/>
    <property type="match status" value="1"/>
</dbReference>
<keyword evidence="6" id="KW-1185">Reference proteome</keyword>
<accession>A0ABX1ZBY1</accession>
<evidence type="ECO:0000259" key="4">
    <source>
        <dbReference type="Pfam" id="PF00171"/>
    </source>
</evidence>
<dbReference type="RefSeq" id="WP_171693582.1">
    <property type="nucleotide sequence ID" value="NZ_WHOC01000176.1"/>
</dbReference>
<organism evidence="5 6">
    <name type="scientific">Paenibacillus germinis</name>
    <dbReference type="NCBI Taxonomy" id="2654979"/>
    <lineage>
        <taxon>Bacteria</taxon>
        <taxon>Bacillati</taxon>
        <taxon>Bacillota</taxon>
        <taxon>Bacilli</taxon>
        <taxon>Bacillales</taxon>
        <taxon>Paenibacillaceae</taxon>
        <taxon>Paenibacillus</taxon>
    </lineage>
</organism>
<proteinExistence type="inferred from homology"/>
<sequence length="481" mass="52488">MDMYTNGKWRASRDGKAVEVFNPTTKQVIDTVPFATSEDVQDALQAAQSAKKGWARTPLWKRGETMLRFSELVLQNKERLASLLSQEVGKPILQSESEIESVARLFNSFVGQAKTMYGLNIPLDQQAGVENDIYLTRKEPLGVIVGVVPFNFPAELFSQKVAPAIVTGNVVIIKPANVAPLTILEMTKLLYEAGLPENVLQIITGAGKVVGEMLTQSPLVNAISLTGSTETGIRTAMNAAKNLSRLKLELGGNDPLIVFEDADLELAVEQTVFGRTLMNGQTCCANKRMIVHRSKVNDFTDLLTERLNQIQVGDPLNRGVGMGPLIDEEALRTVHSQVQTTISQGAKVALGAEIVDNTWYLPTVLTHVMPSFEVARDLEIFGPVFPIISFNTDEEAVEIANSSIYGLNASVFTRDINRAMNVSYQIESGIVAVNSTGTYRPDVAFFGGYKMSGLGREGLIGALEEVTQTKSVAIRNCLKLY</sequence>
<evidence type="ECO:0000256" key="1">
    <source>
        <dbReference type="ARBA" id="ARBA00023002"/>
    </source>
</evidence>
<comment type="similarity">
    <text evidence="3">Belongs to the aldehyde dehydrogenase family.</text>
</comment>